<reference evidence="12" key="2">
    <citation type="submission" date="2021-04" db="EMBL/GenBank/DDBJ databases">
        <authorList>
            <person name="Gilroy R."/>
        </authorList>
    </citation>
    <scope>NUCLEOTIDE SEQUENCE</scope>
    <source>
        <strain evidence="12">CHK156-179</strain>
    </source>
</reference>
<dbReference type="CDD" id="cd00075">
    <property type="entry name" value="HATPase"/>
    <property type="match status" value="1"/>
</dbReference>
<dbReference type="PROSITE" id="PS50885">
    <property type="entry name" value="HAMP"/>
    <property type="match status" value="1"/>
</dbReference>
<dbReference type="Gene3D" id="3.30.565.10">
    <property type="entry name" value="Histidine kinase-like ATPase, C-terminal domain"/>
    <property type="match status" value="1"/>
</dbReference>
<feature type="transmembrane region" description="Helical" evidence="9">
    <location>
        <begin position="187"/>
        <end position="211"/>
    </location>
</feature>
<dbReference type="PANTHER" id="PTHR42878">
    <property type="entry name" value="TWO-COMPONENT HISTIDINE KINASE"/>
    <property type="match status" value="1"/>
</dbReference>
<dbReference type="GO" id="GO:0016020">
    <property type="term" value="C:membrane"/>
    <property type="evidence" value="ECO:0007669"/>
    <property type="project" value="UniProtKB-SubCell"/>
</dbReference>
<dbReference type="FunFam" id="1.10.287.130:FF:000001">
    <property type="entry name" value="Two-component sensor histidine kinase"/>
    <property type="match status" value="1"/>
</dbReference>
<dbReference type="GO" id="GO:0005524">
    <property type="term" value="F:ATP binding"/>
    <property type="evidence" value="ECO:0007669"/>
    <property type="project" value="UniProtKB-KW"/>
</dbReference>
<dbReference type="InterPro" id="IPR036890">
    <property type="entry name" value="HATPase_C_sf"/>
</dbReference>
<evidence type="ECO:0000256" key="3">
    <source>
        <dbReference type="ARBA" id="ARBA00012438"/>
    </source>
</evidence>
<proteinExistence type="predicted"/>
<evidence type="ECO:0000256" key="7">
    <source>
        <dbReference type="ARBA" id="ARBA00023012"/>
    </source>
</evidence>
<evidence type="ECO:0000256" key="1">
    <source>
        <dbReference type="ARBA" id="ARBA00000085"/>
    </source>
</evidence>
<keyword evidence="9" id="KW-1133">Transmembrane helix</keyword>
<dbReference type="InterPro" id="IPR003594">
    <property type="entry name" value="HATPase_dom"/>
</dbReference>
<sequence length="495" mass="55860">MPAFSVQKTRKPHKKFQPRSFNLNLILWVSFSVFTIVVIAFFAVVQNVQIKYQYRDQTERSLRDAGDEIVRYAIDFGALDPGFFDPDTDLSRRLLAIANRYNVSVYLFTADGRFVFPEYPVEEQEEYAAIYEEVRSRLGEGDLVSPYDTGDGSYAHARRISLAGGEWYLYLSSSTEHVTRVMNEMGWLSLITGLFAVALAFVVSGLVSMVITKPISEVAEKAKELARGNYEVNFESETYACLEVKELSESLSHASAEISKADKMQKELIANVSHDFKTPLTMIKAYASMIREISGDDKTKRDKHAQVIIDEADRLAALVGDVLDLSKLQAGIEKEEFSVFNLSEDVYAVTNRFDFYVETEGYTIHTDIDDDLYTFAARGRVEQVLYNLIGNAISYTGADKSILVRLKAGKDCSHFEVIDTGKGIPKEELDTIWDRYYRSTEAHKRLKRGTGLGLSIVKSILVKYGIRFGVKSEVGKGSCFWVDFPLPNGRENKTK</sequence>
<evidence type="ECO:0000259" key="11">
    <source>
        <dbReference type="PROSITE" id="PS50885"/>
    </source>
</evidence>
<dbReference type="PRINTS" id="PR00344">
    <property type="entry name" value="BCTRLSENSOR"/>
</dbReference>
<dbReference type="GO" id="GO:0000156">
    <property type="term" value="F:phosphorelay response regulator activity"/>
    <property type="evidence" value="ECO:0007669"/>
    <property type="project" value="TreeGrafter"/>
</dbReference>
<dbReference type="CDD" id="cd00082">
    <property type="entry name" value="HisKA"/>
    <property type="match status" value="1"/>
</dbReference>
<evidence type="ECO:0000256" key="2">
    <source>
        <dbReference type="ARBA" id="ARBA00004370"/>
    </source>
</evidence>
<evidence type="ECO:0000256" key="8">
    <source>
        <dbReference type="ARBA" id="ARBA00023136"/>
    </source>
</evidence>
<dbReference type="Proteomes" id="UP000824221">
    <property type="component" value="Unassembled WGS sequence"/>
</dbReference>
<dbReference type="Pfam" id="PF02518">
    <property type="entry name" value="HATPase_c"/>
    <property type="match status" value="1"/>
</dbReference>
<dbReference type="InterPro" id="IPR004358">
    <property type="entry name" value="Sig_transdc_His_kin-like_C"/>
</dbReference>
<evidence type="ECO:0000259" key="10">
    <source>
        <dbReference type="PROSITE" id="PS50109"/>
    </source>
</evidence>
<dbReference type="AlphaFoldDB" id="A0A9D2H1R9"/>
<dbReference type="Gene3D" id="6.10.340.10">
    <property type="match status" value="1"/>
</dbReference>
<keyword evidence="7" id="KW-0902">Two-component regulatory system</keyword>
<keyword evidence="5" id="KW-0808">Transferase</keyword>
<dbReference type="InterPro" id="IPR005467">
    <property type="entry name" value="His_kinase_dom"/>
</dbReference>
<keyword evidence="4" id="KW-0597">Phosphoprotein</keyword>
<dbReference type="InterPro" id="IPR050351">
    <property type="entry name" value="BphY/WalK/GraS-like"/>
</dbReference>
<dbReference type="EC" id="2.7.13.3" evidence="3"/>
<feature type="domain" description="Histidine kinase" evidence="10">
    <location>
        <begin position="271"/>
        <end position="488"/>
    </location>
</feature>
<dbReference type="InterPro" id="IPR003661">
    <property type="entry name" value="HisK_dim/P_dom"/>
</dbReference>
<dbReference type="InterPro" id="IPR036097">
    <property type="entry name" value="HisK_dim/P_sf"/>
</dbReference>
<dbReference type="PROSITE" id="PS50109">
    <property type="entry name" value="HIS_KIN"/>
    <property type="match status" value="1"/>
</dbReference>
<dbReference type="SMART" id="SM00387">
    <property type="entry name" value="HATPase_c"/>
    <property type="match status" value="1"/>
</dbReference>
<evidence type="ECO:0000256" key="5">
    <source>
        <dbReference type="ARBA" id="ARBA00022679"/>
    </source>
</evidence>
<organism evidence="12 13">
    <name type="scientific">Candidatus Gallimonas gallistercoris</name>
    <dbReference type="NCBI Taxonomy" id="2838602"/>
    <lineage>
        <taxon>Bacteria</taxon>
        <taxon>Bacillati</taxon>
        <taxon>Bacillota</taxon>
        <taxon>Clostridia</taxon>
        <taxon>Candidatus Gallimonas</taxon>
    </lineage>
</organism>
<accession>A0A9D2H1R9</accession>
<keyword evidence="6 12" id="KW-0418">Kinase</keyword>
<comment type="subcellular location">
    <subcellularLocation>
        <location evidence="2">Membrane</location>
    </subcellularLocation>
</comment>
<dbReference type="EMBL" id="DXAJ01000034">
    <property type="protein sequence ID" value="HJA02164.1"/>
    <property type="molecule type" value="Genomic_DNA"/>
</dbReference>
<protein>
    <recommendedName>
        <fullName evidence="3">histidine kinase</fullName>
        <ecNumber evidence="3">2.7.13.3</ecNumber>
    </recommendedName>
</protein>
<dbReference type="SMART" id="SM00388">
    <property type="entry name" value="HisKA"/>
    <property type="match status" value="1"/>
</dbReference>
<evidence type="ECO:0000256" key="4">
    <source>
        <dbReference type="ARBA" id="ARBA00022553"/>
    </source>
</evidence>
<gene>
    <name evidence="12" type="ORF">H9797_02145</name>
</gene>
<evidence type="ECO:0000313" key="13">
    <source>
        <dbReference type="Proteomes" id="UP000824221"/>
    </source>
</evidence>
<evidence type="ECO:0000256" key="9">
    <source>
        <dbReference type="SAM" id="Phobius"/>
    </source>
</evidence>
<dbReference type="InterPro" id="IPR003660">
    <property type="entry name" value="HAMP_dom"/>
</dbReference>
<dbReference type="FunFam" id="3.30.565.10:FF:000006">
    <property type="entry name" value="Sensor histidine kinase WalK"/>
    <property type="match status" value="1"/>
</dbReference>
<dbReference type="GO" id="GO:0007234">
    <property type="term" value="P:osmosensory signaling via phosphorelay pathway"/>
    <property type="evidence" value="ECO:0007669"/>
    <property type="project" value="TreeGrafter"/>
</dbReference>
<keyword evidence="9" id="KW-0812">Transmembrane</keyword>
<dbReference type="SUPFAM" id="SSF55874">
    <property type="entry name" value="ATPase domain of HSP90 chaperone/DNA topoisomerase II/histidine kinase"/>
    <property type="match status" value="1"/>
</dbReference>
<dbReference type="PANTHER" id="PTHR42878:SF3">
    <property type="entry name" value="HISTIDINE PROTEIN KINASE SAES"/>
    <property type="match status" value="1"/>
</dbReference>
<feature type="domain" description="HAMP" evidence="11">
    <location>
        <begin position="209"/>
        <end position="263"/>
    </location>
</feature>
<dbReference type="Pfam" id="PF00512">
    <property type="entry name" value="HisKA"/>
    <property type="match status" value="1"/>
</dbReference>
<feature type="transmembrane region" description="Helical" evidence="9">
    <location>
        <begin position="25"/>
        <end position="45"/>
    </location>
</feature>
<dbReference type="GO" id="GO:0030295">
    <property type="term" value="F:protein kinase activator activity"/>
    <property type="evidence" value="ECO:0007669"/>
    <property type="project" value="TreeGrafter"/>
</dbReference>
<comment type="caution">
    <text evidence="12">The sequence shown here is derived from an EMBL/GenBank/DDBJ whole genome shotgun (WGS) entry which is preliminary data.</text>
</comment>
<dbReference type="SUPFAM" id="SSF47384">
    <property type="entry name" value="Homodimeric domain of signal transducing histidine kinase"/>
    <property type="match status" value="1"/>
</dbReference>
<evidence type="ECO:0000313" key="12">
    <source>
        <dbReference type="EMBL" id="HJA02164.1"/>
    </source>
</evidence>
<comment type="catalytic activity">
    <reaction evidence="1">
        <text>ATP + protein L-histidine = ADP + protein N-phospho-L-histidine.</text>
        <dbReference type="EC" id="2.7.13.3"/>
    </reaction>
</comment>
<dbReference type="GO" id="GO:0000155">
    <property type="term" value="F:phosphorelay sensor kinase activity"/>
    <property type="evidence" value="ECO:0007669"/>
    <property type="project" value="InterPro"/>
</dbReference>
<reference evidence="12" key="1">
    <citation type="journal article" date="2021" name="PeerJ">
        <title>Extensive microbial diversity within the chicken gut microbiome revealed by metagenomics and culture.</title>
        <authorList>
            <person name="Gilroy R."/>
            <person name="Ravi A."/>
            <person name="Getino M."/>
            <person name="Pursley I."/>
            <person name="Horton D.L."/>
            <person name="Alikhan N.F."/>
            <person name="Baker D."/>
            <person name="Gharbi K."/>
            <person name="Hall N."/>
            <person name="Watson M."/>
            <person name="Adriaenssens E.M."/>
            <person name="Foster-Nyarko E."/>
            <person name="Jarju S."/>
            <person name="Secka A."/>
            <person name="Antonio M."/>
            <person name="Oren A."/>
            <person name="Chaudhuri R.R."/>
            <person name="La Ragione R."/>
            <person name="Hildebrand F."/>
            <person name="Pallen M.J."/>
        </authorList>
    </citation>
    <scope>NUCLEOTIDE SEQUENCE</scope>
    <source>
        <strain evidence="12">CHK156-179</strain>
    </source>
</reference>
<keyword evidence="8 9" id="KW-0472">Membrane</keyword>
<name>A0A9D2H1R9_9FIRM</name>
<evidence type="ECO:0000256" key="6">
    <source>
        <dbReference type="ARBA" id="ARBA00022777"/>
    </source>
</evidence>
<dbReference type="Gene3D" id="1.10.287.130">
    <property type="match status" value="1"/>
</dbReference>